<feature type="transmembrane region" description="Helical" evidence="6">
    <location>
        <begin position="95"/>
        <end position="120"/>
    </location>
</feature>
<evidence type="ECO:0000256" key="3">
    <source>
        <dbReference type="ARBA" id="ARBA00022692"/>
    </source>
</evidence>
<gene>
    <name evidence="8" type="ORF">SAMN02982922_4255</name>
</gene>
<evidence type="ECO:0000256" key="6">
    <source>
        <dbReference type="SAM" id="Phobius"/>
    </source>
</evidence>
<dbReference type="AlphaFoldDB" id="A0A1X7PHB0"/>
<dbReference type="GO" id="GO:0005886">
    <property type="term" value="C:plasma membrane"/>
    <property type="evidence" value="ECO:0007669"/>
    <property type="project" value="UniProtKB-SubCell"/>
</dbReference>
<dbReference type="SUPFAM" id="SSF103473">
    <property type="entry name" value="MFS general substrate transporter"/>
    <property type="match status" value="1"/>
</dbReference>
<dbReference type="Pfam" id="PF07690">
    <property type="entry name" value="MFS_1"/>
    <property type="match status" value="1"/>
</dbReference>
<feature type="domain" description="Major facilitator superfamily (MFS) profile" evidence="7">
    <location>
        <begin position="4"/>
        <end position="382"/>
    </location>
</feature>
<feature type="transmembrane region" description="Helical" evidence="6">
    <location>
        <begin position="241"/>
        <end position="258"/>
    </location>
</feature>
<organism evidence="8 9">
    <name type="scientific">Mesorhizobium australicum</name>
    <dbReference type="NCBI Taxonomy" id="536018"/>
    <lineage>
        <taxon>Bacteria</taxon>
        <taxon>Pseudomonadati</taxon>
        <taxon>Pseudomonadota</taxon>
        <taxon>Alphaproteobacteria</taxon>
        <taxon>Hyphomicrobiales</taxon>
        <taxon>Phyllobacteriaceae</taxon>
        <taxon>Mesorhizobium</taxon>
    </lineage>
</organism>
<keyword evidence="3 6" id="KW-0812">Transmembrane</keyword>
<keyword evidence="5 6" id="KW-0472">Membrane</keyword>
<protein>
    <submittedName>
        <fullName evidence="8">MFS transporter, DHA1 family, arabinose polymer transporter</fullName>
    </submittedName>
</protein>
<feature type="transmembrane region" description="Helical" evidence="6">
    <location>
        <begin position="70"/>
        <end position="89"/>
    </location>
</feature>
<proteinExistence type="predicted"/>
<reference evidence="8 9" key="1">
    <citation type="submission" date="2017-04" db="EMBL/GenBank/DDBJ databases">
        <authorList>
            <person name="Afonso C.L."/>
            <person name="Miller P.J."/>
            <person name="Scott M.A."/>
            <person name="Spackman E."/>
            <person name="Goraichik I."/>
            <person name="Dimitrov K.M."/>
            <person name="Suarez D.L."/>
            <person name="Swayne D.E."/>
        </authorList>
    </citation>
    <scope>NUCLEOTIDE SEQUENCE [LARGE SCALE GENOMIC DNA]</scope>
    <source>
        <strain evidence="8 9">B5P</strain>
    </source>
</reference>
<dbReference type="OrthoDB" id="9788453at2"/>
<dbReference type="PANTHER" id="PTHR43124">
    <property type="entry name" value="PURINE EFFLUX PUMP PBUE"/>
    <property type="match status" value="1"/>
</dbReference>
<dbReference type="PROSITE" id="PS50850">
    <property type="entry name" value="MFS"/>
    <property type="match status" value="1"/>
</dbReference>
<keyword evidence="2" id="KW-1003">Cell membrane</keyword>
<dbReference type="CDD" id="cd17324">
    <property type="entry name" value="MFS_NepI_like"/>
    <property type="match status" value="1"/>
</dbReference>
<dbReference type="InterPro" id="IPR036259">
    <property type="entry name" value="MFS_trans_sf"/>
</dbReference>
<evidence type="ECO:0000256" key="5">
    <source>
        <dbReference type="ARBA" id="ARBA00023136"/>
    </source>
</evidence>
<comment type="subcellular location">
    <subcellularLocation>
        <location evidence="1">Cell membrane</location>
        <topology evidence="1">Multi-pass membrane protein</topology>
    </subcellularLocation>
</comment>
<dbReference type="Gene3D" id="1.20.1250.20">
    <property type="entry name" value="MFS general substrate transporter like domains"/>
    <property type="match status" value="2"/>
</dbReference>
<dbReference type="InterPro" id="IPR011701">
    <property type="entry name" value="MFS"/>
</dbReference>
<dbReference type="GO" id="GO:0022857">
    <property type="term" value="F:transmembrane transporter activity"/>
    <property type="evidence" value="ECO:0007669"/>
    <property type="project" value="InterPro"/>
</dbReference>
<accession>A0A1X7PHB0</accession>
<dbReference type="RefSeq" id="WP_085465967.1">
    <property type="nucleotide sequence ID" value="NZ_FXBL01000004.1"/>
</dbReference>
<evidence type="ECO:0000259" key="7">
    <source>
        <dbReference type="PROSITE" id="PS50850"/>
    </source>
</evidence>
<evidence type="ECO:0000256" key="2">
    <source>
        <dbReference type="ARBA" id="ARBA00022475"/>
    </source>
</evidence>
<evidence type="ECO:0000313" key="8">
    <source>
        <dbReference type="EMBL" id="SMH50719.1"/>
    </source>
</evidence>
<keyword evidence="4 6" id="KW-1133">Transmembrane helix</keyword>
<feature type="transmembrane region" description="Helical" evidence="6">
    <location>
        <begin position="127"/>
        <end position="154"/>
    </location>
</feature>
<name>A0A1X7PHB0_9HYPH</name>
<dbReference type="Proteomes" id="UP000193083">
    <property type="component" value="Unassembled WGS sequence"/>
</dbReference>
<evidence type="ECO:0000256" key="4">
    <source>
        <dbReference type="ARBA" id="ARBA00022989"/>
    </source>
</evidence>
<dbReference type="EMBL" id="FXBL01000004">
    <property type="protein sequence ID" value="SMH50719.1"/>
    <property type="molecule type" value="Genomic_DNA"/>
</dbReference>
<dbReference type="InterPro" id="IPR020846">
    <property type="entry name" value="MFS_dom"/>
</dbReference>
<dbReference type="PANTHER" id="PTHR43124:SF8">
    <property type="entry name" value="INNER MEMBRANE TRANSPORT PROTEIN YDHP"/>
    <property type="match status" value="1"/>
</dbReference>
<feature type="transmembrane region" description="Helical" evidence="6">
    <location>
        <begin position="265"/>
        <end position="285"/>
    </location>
</feature>
<feature type="transmembrane region" description="Helical" evidence="6">
    <location>
        <begin position="355"/>
        <end position="374"/>
    </location>
</feature>
<feature type="transmembrane region" description="Helical" evidence="6">
    <location>
        <begin position="160"/>
        <end position="178"/>
    </location>
</feature>
<feature type="transmembrane region" description="Helical" evidence="6">
    <location>
        <begin position="39"/>
        <end position="58"/>
    </location>
</feature>
<evidence type="ECO:0000256" key="1">
    <source>
        <dbReference type="ARBA" id="ARBA00004651"/>
    </source>
</evidence>
<sequence>MPLPIIALFVTAFAFGTTEFVIAGILPQLAEGLGVSVPAAGYLVSGYALAIAVAGPLLTILTTGVPRKTLLIGLSLVFVAGQLACALAPGFASMLLFRVIVAGAHGVYFGVAMVVAIGLVPPERRGMAVAVVLAGLTVSNIVGVPIGAAIGNAFGWRATFWAMFGLGILTLAAILALLPNREGPRAEPPHLSQEIGVLGRQQVWTTLIVMLMLMMCQYVPFTYISPFLQEVTRLDASTIPWVLLINGLGATLGVYLGGRLADWKLMPSLIALLVIQSVVAALLYLLSPWPLAMVILVPLWGCINFSIGTPLQTRILSWTADAPNLASSLIPAGFNLGIAIAAFVGGLIITSGLGYRALPLVGVASMLIAAVVAARSWSVEKQSGALPPLRAAEA</sequence>
<feature type="transmembrane region" description="Helical" evidence="6">
    <location>
        <begin position="203"/>
        <end position="221"/>
    </location>
</feature>
<feature type="transmembrane region" description="Helical" evidence="6">
    <location>
        <begin position="329"/>
        <end position="349"/>
    </location>
</feature>
<evidence type="ECO:0000313" key="9">
    <source>
        <dbReference type="Proteomes" id="UP000193083"/>
    </source>
</evidence>
<dbReference type="InterPro" id="IPR050189">
    <property type="entry name" value="MFS_Efflux_Transporters"/>
</dbReference>
<keyword evidence="9" id="KW-1185">Reference proteome</keyword>